<evidence type="ECO:0000313" key="2">
    <source>
        <dbReference type="Proteomes" id="UP001139648"/>
    </source>
</evidence>
<accession>A0A9X2K4X9</accession>
<evidence type="ECO:0000313" key="1">
    <source>
        <dbReference type="EMBL" id="MCP2357041.1"/>
    </source>
</evidence>
<comment type="caution">
    <text evidence="1">The sequence shown here is derived from an EMBL/GenBank/DDBJ whole genome shotgun (WGS) entry which is preliminary data.</text>
</comment>
<gene>
    <name evidence="1" type="ORF">HD597_004061</name>
</gene>
<protein>
    <submittedName>
        <fullName evidence="1">Uncharacterized protein</fullName>
    </submittedName>
</protein>
<organism evidence="1 2">
    <name type="scientific">Nonomuraea thailandensis</name>
    <dbReference type="NCBI Taxonomy" id="1188745"/>
    <lineage>
        <taxon>Bacteria</taxon>
        <taxon>Bacillati</taxon>
        <taxon>Actinomycetota</taxon>
        <taxon>Actinomycetes</taxon>
        <taxon>Streptosporangiales</taxon>
        <taxon>Streptosporangiaceae</taxon>
        <taxon>Nonomuraea</taxon>
    </lineage>
</organism>
<reference evidence="1" key="1">
    <citation type="submission" date="2022-06" db="EMBL/GenBank/DDBJ databases">
        <title>Sequencing the genomes of 1000 actinobacteria strains.</title>
        <authorList>
            <person name="Klenk H.-P."/>
        </authorList>
    </citation>
    <scope>NUCLEOTIDE SEQUENCE</scope>
    <source>
        <strain evidence="1">DSM 46694</strain>
    </source>
</reference>
<proteinExistence type="predicted"/>
<dbReference type="RefSeq" id="WP_253744184.1">
    <property type="nucleotide sequence ID" value="NZ_BAABKA010000103.1"/>
</dbReference>
<dbReference type="EMBL" id="JAMZEB010000002">
    <property type="protein sequence ID" value="MCP2357041.1"/>
    <property type="molecule type" value="Genomic_DNA"/>
</dbReference>
<dbReference type="Proteomes" id="UP001139648">
    <property type="component" value="Unassembled WGS sequence"/>
</dbReference>
<dbReference type="AlphaFoldDB" id="A0A9X2K4X9"/>
<name>A0A9X2K4X9_9ACTN</name>
<keyword evidence="2" id="KW-1185">Reference proteome</keyword>
<sequence length="61" mass="6616">MAVRLTAPFRAGFRPVAADLGHVRRVSNEKARRLLDLRPRSSSEAIVASAESMIAQSPVKA</sequence>